<evidence type="ECO:0008006" key="5">
    <source>
        <dbReference type="Google" id="ProtNLM"/>
    </source>
</evidence>
<keyword evidence="4" id="KW-1185">Reference proteome</keyword>
<sequence>MSDSRQLIQRTVALTFLTWSVGTTVVVYSGLGARYSLHPDQAIEPSDVPAVRLERNQAGIEQLERFAMIGERPLFNPDRRPIPPEEAAPDDKAGPVESVPLNVVVTSIIITKNDQLAIVTDPNTKKATPVRVGKSLEGDQSAWRLVELTPRSAVFEGPGGRSGLDLRVFDGQGGEPPTPVSIPQSSASAQASNTGANPEKEQQHAANEANDAGAETPESRAEQIRRRIEERRRQLREEAERAKAERGE</sequence>
<dbReference type="AlphaFoldDB" id="A0AAW3ZQ78"/>
<keyword evidence="2" id="KW-1133">Transmembrane helix</keyword>
<feature type="transmembrane region" description="Helical" evidence="2">
    <location>
        <begin position="12"/>
        <end position="31"/>
    </location>
</feature>
<reference evidence="3 4" key="1">
    <citation type="submission" date="2020-09" db="EMBL/GenBank/DDBJ databases">
        <title>Pseudoxanthomonas sp. CAU 1598 isolated from sand of Yaerae Beach.</title>
        <authorList>
            <person name="Kim W."/>
        </authorList>
    </citation>
    <scope>NUCLEOTIDE SEQUENCE [LARGE SCALE GENOMIC DNA]</scope>
    <source>
        <strain evidence="3 4">CAU 1598</strain>
    </source>
</reference>
<dbReference type="Proteomes" id="UP000613768">
    <property type="component" value="Unassembled WGS sequence"/>
</dbReference>
<keyword evidence="2" id="KW-0812">Transmembrane</keyword>
<evidence type="ECO:0000313" key="4">
    <source>
        <dbReference type="Proteomes" id="UP000613768"/>
    </source>
</evidence>
<dbReference type="RefSeq" id="WP_192029868.1">
    <property type="nucleotide sequence ID" value="NZ_JACYTR010000023.1"/>
</dbReference>
<feature type="compositionally biased region" description="Basic and acidic residues" evidence="1">
    <location>
        <begin position="217"/>
        <end position="227"/>
    </location>
</feature>
<protein>
    <recommendedName>
        <fullName evidence="5">General secretion pathway protein N</fullName>
    </recommendedName>
</protein>
<feature type="region of interest" description="Disordered" evidence="1">
    <location>
        <begin position="74"/>
        <end position="96"/>
    </location>
</feature>
<feature type="region of interest" description="Disordered" evidence="1">
    <location>
        <begin position="169"/>
        <end position="227"/>
    </location>
</feature>
<evidence type="ECO:0000256" key="2">
    <source>
        <dbReference type="SAM" id="Phobius"/>
    </source>
</evidence>
<feature type="compositionally biased region" description="Basic and acidic residues" evidence="1">
    <location>
        <begin position="77"/>
        <end position="94"/>
    </location>
</feature>
<dbReference type="EMBL" id="JACYTR010000023">
    <property type="protein sequence ID" value="MBD8526446.1"/>
    <property type="molecule type" value="Genomic_DNA"/>
</dbReference>
<keyword evidence="2" id="KW-0472">Membrane</keyword>
<comment type="caution">
    <text evidence="3">The sequence shown here is derived from an EMBL/GenBank/DDBJ whole genome shotgun (WGS) entry which is preliminary data.</text>
</comment>
<accession>A0AAW3ZQ78</accession>
<evidence type="ECO:0000256" key="1">
    <source>
        <dbReference type="SAM" id="MobiDB-lite"/>
    </source>
</evidence>
<proteinExistence type="predicted"/>
<organism evidence="3 4">
    <name type="scientific">Pseudomarimonas arenosa</name>
    <dbReference type="NCBI Taxonomy" id="2774145"/>
    <lineage>
        <taxon>Bacteria</taxon>
        <taxon>Pseudomonadati</taxon>
        <taxon>Pseudomonadota</taxon>
        <taxon>Gammaproteobacteria</taxon>
        <taxon>Lysobacterales</taxon>
        <taxon>Lysobacteraceae</taxon>
        <taxon>Pseudomarimonas</taxon>
    </lineage>
</organism>
<evidence type="ECO:0000313" key="3">
    <source>
        <dbReference type="EMBL" id="MBD8526446.1"/>
    </source>
</evidence>
<gene>
    <name evidence="3" type="ORF">IFO71_11925</name>
</gene>
<name>A0AAW3ZQ78_9GAMM</name>